<comment type="cofactor">
    <cofactor evidence="7">
        <name>a divalent metal cation</name>
        <dbReference type="ChEBI" id="CHEBI:60240"/>
    </cofactor>
    <text evidence="7">Binds 1 divalent metal cation per subunit.</text>
</comment>
<dbReference type="GO" id="GO:0005737">
    <property type="term" value="C:cytoplasm"/>
    <property type="evidence" value="ECO:0007669"/>
    <property type="project" value="UniProtKB-SubCell"/>
</dbReference>
<comment type="similarity">
    <text evidence="2 7">Belongs to the SurE nucleotidase family.</text>
</comment>
<organism evidence="9 10">
    <name type="scientific">Candidatus Glassbacteria bacterium RIFCSPLOWO2_12_FULL_58_11</name>
    <dbReference type="NCBI Taxonomy" id="1817867"/>
    <lineage>
        <taxon>Bacteria</taxon>
        <taxon>Candidatus Glassiibacteriota</taxon>
    </lineage>
</organism>
<dbReference type="STRING" id="1817867.A3F83_02470"/>
<dbReference type="GO" id="GO:0046872">
    <property type="term" value="F:metal ion binding"/>
    <property type="evidence" value="ECO:0007669"/>
    <property type="project" value="UniProtKB-UniRule"/>
</dbReference>
<keyword evidence="3 7" id="KW-0963">Cytoplasm</keyword>
<keyword evidence="4 7" id="KW-0479">Metal-binding</keyword>
<feature type="binding site" evidence="7">
    <location>
        <position position="42"/>
    </location>
    <ligand>
        <name>a divalent metal cation</name>
        <dbReference type="ChEBI" id="CHEBI:60240"/>
    </ligand>
</feature>
<name>A0A1F5YPU3_9BACT</name>
<dbReference type="SUPFAM" id="SSF64167">
    <property type="entry name" value="SurE-like"/>
    <property type="match status" value="1"/>
</dbReference>
<dbReference type="PANTHER" id="PTHR30457:SF12">
    <property type="entry name" value="5'_3'-NUCLEOTIDASE SURE"/>
    <property type="match status" value="1"/>
</dbReference>
<evidence type="ECO:0000313" key="9">
    <source>
        <dbReference type="EMBL" id="OGG02146.1"/>
    </source>
</evidence>
<keyword evidence="5 7" id="KW-0547">Nucleotide-binding</keyword>
<sequence>MSENLFLITNDDGFRAEGLEVLSELLKPLGRVVIAAPDIEQSACSHAITLARPLRTNQFAPDCWSVDGTTTDCVLLASQKLLPHLPDAVFSGINHGSNLGDDVTYSGTVAGAFEGCLLGVRSLALSAGDQERLKDPACLELLGKLIGNLLRMDWPKDVLLNVNLPPSGVELRGIRLTRLGRRHYAESVIENTDPRGKVYYWIGGVDPRWYGDADSDFQATAEGFISVTPLHLDLTHYPSLELFRRFESKI</sequence>
<comment type="caution">
    <text evidence="9">The sequence shown here is derived from an EMBL/GenBank/DDBJ whole genome shotgun (WGS) entry which is preliminary data.</text>
</comment>
<dbReference type="InterPro" id="IPR030048">
    <property type="entry name" value="SurE"/>
</dbReference>
<protein>
    <recommendedName>
        <fullName evidence="7">5'-nucleotidase SurE</fullName>
        <ecNumber evidence="7">3.1.3.5</ecNumber>
    </recommendedName>
    <alternativeName>
        <fullName evidence="7">Nucleoside 5'-monophosphate phosphohydrolase</fullName>
    </alternativeName>
</protein>
<gene>
    <name evidence="7" type="primary">surE</name>
    <name evidence="9" type="ORF">A3F83_02470</name>
</gene>
<dbReference type="GO" id="GO:0008253">
    <property type="term" value="F:5'-nucleotidase activity"/>
    <property type="evidence" value="ECO:0007669"/>
    <property type="project" value="UniProtKB-UniRule"/>
</dbReference>
<keyword evidence="6 7" id="KW-0378">Hydrolase</keyword>
<feature type="binding site" evidence="7">
    <location>
        <position position="11"/>
    </location>
    <ligand>
        <name>a divalent metal cation</name>
        <dbReference type="ChEBI" id="CHEBI:60240"/>
    </ligand>
</feature>
<dbReference type="Pfam" id="PF01975">
    <property type="entry name" value="SurE"/>
    <property type="match status" value="1"/>
</dbReference>
<dbReference type="GO" id="GO:0008254">
    <property type="term" value="F:3'-nucleotidase activity"/>
    <property type="evidence" value="ECO:0007669"/>
    <property type="project" value="TreeGrafter"/>
</dbReference>
<proteinExistence type="inferred from homology"/>
<dbReference type="Proteomes" id="UP000179129">
    <property type="component" value="Unassembled WGS sequence"/>
</dbReference>
<evidence type="ECO:0000256" key="4">
    <source>
        <dbReference type="ARBA" id="ARBA00022723"/>
    </source>
</evidence>
<feature type="binding site" evidence="7">
    <location>
        <position position="94"/>
    </location>
    <ligand>
        <name>a divalent metal cation</name>
        <dbReference type="ChEBI" id="CHEBI:60240"/>
    </ligand>
</feature>
<dbReference type="EC" id="3.1.3.5" evidence="7"/>
<dbReference type="NCBIfam" id="TIGR00087">
    <property type="entry name" value="surE"/>
    <property type="match status" value="1"/>
</dbReference>
<dbReference type="Gene3D" id="3.40.1210.10">
    <property type="entry name" value="Survival protein SurE-like phosphatase/nucleotidase"/>
    <property type="match status" value="1"/>
</dbReference>
<evidence type="ECO:0000256" key="7">
    <source>
        <dbReference type="HAMAP-Rule" id="MF_00060"/>
    </source>
</evidence>
<comment type="catalytic activity">
    <reaction evidence="1 7">
        <text>a ribonucleoside 5'-phosphate + H2O = a ribonucleoside + phosphate</text>
        <dbReference type="Rhea" id="RHEA:12484"/>
        <dbReference type="ChEBI" id="CHEBI:15377"/>
        <dbReference type="ChEBI" id="CHEBI:18254"/>
        <dbReference type="ChEBI" id="CHEBI:43474"/>
        <dbReference type="ChEBI" id="CHEBI:58043"/>
        <dbReference type="EC" id="3.1.3.5"/>
    </reaction>
</comment>
<comment type="function">
    <text evidence="7">Nucleotidase that shows phosphatase activity on nucleoside 5'-monophosphates.</text>
</comment>
<accession>A0A1F5YPU3</accession>
<evidence type="ECO:0000256" key="1">
    <source>
        <dbReference type="ARBA" id="ARBA00000815"/>
    </source>
</evidence>
<reference evidence="9 10" key="1">
    <citation type="journal article" date="2016" name="Nat. Commun.">
        <title>Thousands of microbial genomes shed light on interconnected biogeochemical processes in an aquifer system.</title>
        <authorList>
            <person name="Anantharaman K."/>
            <person name="Brown C.T."/>
            <person name="Hug L.A."/>
            <person name="Sharon I."/>
            <person name="Castelle C.J."/>
            <person name="Probst A.J."/>
            <person name="Thomas B.C."/>
            <person name="Singh A."/>
            <person name="Wilkins M.J."/>
            <person name="Karaoz U."/>
            <person name="Brodie E.L."/>
            <person name="Williams K.H."/>
            <person name="Hubbard S.S."/>
            <person name="Banfield J.F."/>
        </authorList>
    </citation>
    <scope>NUCLEOTIDE SEQUENCE [LARGE SCALE GENOMIC DNA]</scope>
</reference>
<dbReference type="InterPro" id="IPR002828">
    <property type="entry name" value="SurE-like_Pase/nucleotidase"/>
</dbReference>
<dbReference type="AlphaFoldDB" id="A0A1F5YPU3"/>
<feature type="domain" description="Survival protein SurE-like phosphatase/nucleotidase" evidence="8">
    <location>
        <begin position="7"/>
        <end position="185"/>
    </location>
</feature>
<dbReference type="InterPro" id="IPR036523">
    <property type="entry name" value="SurE-like_sf"/>
</dbReference>
<dbReference type="EMBL" id="MFIX01000194">
    <property type="protein sequence ID" value="OGG02146.1"/>
    <property type="molecule type" value="Genomic_DNA"/>
</dbReference>
<evidence type="ECO:0000256" key="5">
    <source>
        <dbReference type="ARBA" id="ARBA00022741"/>
    </source>
</evidence>
<dbReference type="GO" id="GO:0000166">
    <property type="term" value="F:nucleotide binding"/>
    <property type="evidence" value="ECO:0007669"/>
    <property type="project" value="UniProtKB-KW"/>
</dbReference>
<evidence type="ECO:0000256" key="3">
    <source>
        <dbReference type="ARBA" id="ARBA00022490"/>
    </source>
</evidence>
<evidence type="ECO:0000259" key="8">
    <source>
        <dbReference type="Pfam" id="PF01975"/>
    </source>
</evidence>
<dbReference type="HAMAP" id="MF_00060">
    <property type="entry name" value="SurE"/>
    <property type="match status" value="1"/>
</dbReference>
<comment type="subcellular location">
    <subcellularLocation>
        <location evidence="7">Cytoplasm</location>
    </subcellularLocation>
</comment>
<dbReference type="GO" id="GO:0004309">
    <property type="term" value="F:exopolyphosphatase activity"/>
    <property type="evidence" value="ECO:0007669"/>
    <property type="project" value="TreeGrafter"/>
</dbReference>
<dbReference type="NCBIfam" id="NF001490">
    <property type="entry name" value="PRK00346.1-4"/>
    <property type="match status" value="1"/>
</dbReference>
<evidence type="ECO:0000313" key="10">
    <source>
        <dbReference type="Proteomes" id="UP000179129"/>
    </source>
</evidence>
<evidence type="ECO:0000256" key="6">
    <source>
        <dbReference type="ARBA" id="ARBA00022801"/>
    </source>
</evidence>
<feature type="binding site" evidence="7">
    <location>
        <position position="12"/>
    </location>
    <ligand>
        <name>a divalent metal cation</name>
        <dbReference type="ChEBI" id="CHEBI:60240"/>
    </ligand>
</feature>
<dbReference type="PANTHER" id="PTHR30457">
    <property type="entry name" value="5'-NUCLEOTIDASE SURE"/>
    <property type="match status" value="1"/>
</dbReference>
<evidence type="ECO:0000256" key="2">
    <source>
        <dbReference type="ARBA" id="ARBA00011062"/>
    </source>
</evidence>